<dbReference type="Proteomes" id="UP000008068">
    <property type="component" value="Unassembled WGS sequence"/>
</dbReference>
<reference evidence="3" key="1">
    <citation type="submission" date="2011-07" db="EMBL/GenBank/DDBJ databases">
        <authorList>
            <consortium name="Caenorhabditis brenneri Sequencing and Analysis Consortium"/>
            <person name="Wilson R.K."/>
        </authorList>
    </citation>
    <scope>NUCLEOTIDE SEQUENCE [LARGE SCALE GENOMIC DNA]</scope>
    <source>
        <strain evidence="3">PB2801</strain>
    </source>
</reference>
<evidence type="ECO:0000256" key="1">
    <source>
        <dbReference type="SAM" id="SignalP"/>
    </source>
</evidence>
<sequence length="109" mass="12640">MPSKLLLIPFLLLLISTISYCFDDKEDEIDCVLTCGDDVEEWKKCAQECYGDFMDDSDHTFLACENNCVDTLYKPDKDESELKDFEECAQKCVDDYREDEGGKKHKLVF</sequence>
<proteinExistence type="predicted"/>
<dbReference type="PANTHER" id="PTHR36515">
    <property type="entry name" value="PROTEIN CBG00810"/>
    <property type="match status" value="1"/>
</dbReference>
<dbReference type="InParanoid" id="G0M9F3"/>
<feature type="signal peptide" evidence="1">
    <location>
        <begin position="1"/>
        <end position="21"/>
    </location>
</feature>
<keyword evidence="3" id="KW-1185">Reference proteome</keyword>
<gene>
    <name evidence="2" type="ORF">CAEBREN_01438</name>
</gene>
<name>G0M9F3_CAEBE</name>
<dbReference type="AlphaFoldDB" id="G0M9F3"/>
<dbReference type="OrthoDB" id="5859003at2759"/>
<dbReference type="OMA" id="ACENNCV"/>
<dbReference type="FunCoup" id="G0M9F3">
    <property type="interactions" value="371"/>
</dbReference>
<organism evidence="3">
    <name type="scientific">Caenorhabditis brenneri</name>
    <name type="common">Nematode worm</name>
    <dbReference type="NCBI Taxonomy" id="135651"/>
    <lineage>
        <taxon>Eukaryota</taxon>
        <taxon>Metazoa</taxon>
        <taxon>Ecdysozoa</taxon>
        <taxon>Nematoda</taxon>
        <taxon>Chromadorea</taxon>
        <taxon>Rhabditida</taxon>
        <taxon>Rhabditina</taxon>
        <taxon>Rhabditomorpha</taxon>
        <taxon>Rhabditoidea</taxon>
        <taxon>Rhabditidae</taxon>
        <taxon>Peloderinae</taxon>
        <taxon>Caenorhabditis</taxon>
    </lineage>
</organism>
<feature type="chain" id="PRO_5003403621" evidence="1">
    <location>
        <begin position="22"/>
        <end position="109"/>
    </location>
</feature>
<dbReference type="eggNOG" id="ENOG502T3EE">
    <property type="taxonomic scope" value="Eukaryota"/>
</dbReference>
<evidence type="ECO:0000313" key="3">
    <source>
        <dbReference type="Proteomes" id="UP000008068"/>
    </source>
</evidence>
<dbReference type="HOGENOM" id="CLU_177986_0_0_1"/>
<evidence type="ECO:0000313" key="2">
    <source>
        <dbReference type="EMBL" id="EGT31190.1"/>
    </source>
</evidence>
<dbReference type="EMBL" id="GL379787">
    <property type="protein sequence ID" value="EGT31190.1"/>
    <property type="molecule type" value="Genomic_DNA"/>
</dbReference>
<dbReference type="PANTHER" id="PTHR36515:SF1">
    <property type="entry name" value="CYS-RICH PROTEIN-RELATED"/>
    <property type="match status" value="1"/>
</dbReference>
<protein>
    <submittedName>
        <fullName evidence="2">Uncharacterized protein</fullName>
    </submittedName>
</protein>
<accession>G0M9F3</accession>
<keyword evidence="1" id="KW-0732">Signal</keyword>